<dbReference type="InterPro" id="IPR043130">
    <property type="entry name" value="CDP-OH_PTrfase_TM_dom"/>
</dbReference>
<dbReference type="Pfam" id="PF01066">
    <property type="entry name" value="CDP-OH_P_transf"/>
    <property type="match status" value="1"/>
</dbReference>
<keyword evidence="1" id="KW-0808">Transferase</keyword>
<evidence type="ECO:0000313" key="3">
    <source>
        <dbReference type="EMBL" id="SVD22352.1"/>
    </source>
</evidence>
<dbReference type="InterPro" id="IPR000462">
    <property type="entry name" value="CDP-OH_P_trans"/>
</dbReference>
<gene>
    <name evidence="3" type="ORF">METZ01_LOCUS375206</name>
</gene>
<feature type="transmembrane region" description="Helical" evidence="2">
    <location>
        <begin position="29"/>
        <end position="47"/>
    </location>
</feature>
<dbReference type="EMBL" id="UINC01137172">
    <property type="protein sequence ID" value="SVD22352.1"/>
    <property type="molecule type" value="Genomic_DNA"/>
</dbReference>
<dbReference type="GO" id="GO:0008654">
    <property type="term" value="P:phospholipid biosynthetic process"/>
    <property type="evidence" value="ECO:0007669"/>
    <property type="project" value="InterPro"/>
</dbReference>
<feature type="transmembrane region" description="Helical" evidence="2">
    <location>
        <begin position="94"/>
        <end position="120"/>
    </location>
</feature>
<evidence type="ECO:0000256" key="1">
    <source>
        <dbReference type="ARBA" id="ARBA00022679"/>
    </source>
</evidence>
<protein>
    <recommendedName>
        <fullName evidence="4">CDP-alcohol phosphatidyltransferase family protein</fullName>
    </recommendedName>
</protein>
<proteinExistence type="predicted"/>
<organism evidence="3">
    <name type="scientific">marine metagenome</name>
    <dbReference type="NCBI Taxonomy" id="408172"/>
    <lineage>
        <taxon>unclassified sequences</taxon>
        <taxon>metagenomes</taxon>
        <taxon>ecological metagenomes</taxon>
    </lineage>
</organism>
<feature type="transmembrane region" description="Helical" evidence="2">
    <location>
        <begin position="173"/>
        <end position="191"/>
    </location>
</feature>
<keyword evidence="2" id="KW-0472">Membrane</keyword>
<sequence length="209" mass="23194">MIEKVKDDVAAILRPSTNFLVRVHVTPDILTMMGFFLNLIAATLFGMDEYRWGGFMVLVAGIFDLLDGLVARASRTETKFGALLDSTVDRYSEIVVWFGLAVSFIRSGSLWTSSALFFALAGSLMVSYVRARAEGLGEECKVGFMQRPERVIALGVGGIVGDNIYFGTEYQPIGLTFAVWAIAIFANFTTLERVIHMRRTQAQLDRDDN</sequence>
<evidence type="ECO:0008006" key="4">
    <source>
        <dbReference type="Google" id="ProtNLM"/>
    </source>
</evidence>
<name>A0A382TKS3_9ZZZZ</name>
<dbReference type="InterPro" id="IPR048254">
    <property type="entry name" value="CDP_ALCOHOL_P_TRANSF_CS"/>
</dbReference>
<dbReference type="GO" id="GO:0016020">
    <property type="term" value="C:membrane"/>
    <property type="evidence" value="ECO:0007669"/>
    <property type="project" value="InterPro"/>
</dbReference>
<dbReference type="Gene3D" id="1.20.120.1760">
    <property type="match status" value="1"/>
</dbReference>
<dbReference type="AlphaFoldDB" id="A0A382TKS3"/>
<evidence type="ECO:0000256" key="2">
    <source>
        <dbReference type="SAM" id="Phobius"/>
    </source>
</evidence>
<keyword evidence="2" id="KW-1133">Transmembrane helix</keyword>
<dbReference type="PROSITE" id="PS00379">
    <property type="entry name" value="CDP_ALCOHOL_P_TRANSF"/>
    <property type="match status" value="1"/>
</dbReference>
<feature type="transmembrane region" description="Helical" evidence="2">
    <location>
        <begin position="54"/>
        <end position="74"/>
    </location>
</feature>
<accession>A0A382TKS3</accession>
<keyword evidence="2" id="KW-0812">Transmembrane</keyword>
<dbReference type="GO" id="GO:0016780">
    <property type="term" value="F:phosphotransferase activity, for other substituted phosphate groups"/>
    <property type="evidence" value="ECO:0007669"/>
    <property type="project" value="InterPro"/>
</dbReference>
<reference evidence="3" key="1">
    <citation type="submission" date="2018-05" db="EMBL/GenBank/DDBJ databases">
        <authorList>
            <person name="Lanie J.A."/>
            <person name="Ng W.-L."/>
            <person name="Kazmierczak K.M."/>
            <person name="Andrzejewski T.M."/>
            <person name="Davidsen T.M."/>
            <person name="Wayne K.J."/>
            <person name="Tettelin H."/>
            <person name="Glass J.I."/>
            <person name="Rusch D."/>
            <person name="Podicherti R."/>
            <person name="Tsui H.-C.T."/>
            <person name="Winkler M.E."/>
        </authorList>
    </citation>
    <scope>NUCLEOTIDE SEQUENCE</scope>
</reference>